<accession>A0A8K0CPG6</accession>
<dbReference type="AlphaFoldDB" id="A0A8K0CPG6"/>
<feature type="non-terminal residue" evidence="1">
    <location>
        <position position="1"/>
    </location>
</feature>
<sequence>NNHVLPMEVWLHDIEFSYGQLNPNPKVFTGPYNVSNFLDYARYVMDSSFSGSRSYDCLVEVAAASDDRNLHHCPVSKRCYDYMIKLPESYDTRFPGYGVTH</sequence>
<dbReference type="OrthoDB" id="10357864at2759"/>
<dbReference type="EMBL" id="VTPC01072491">
    <property type="protein sequence ID" value="KAF2888947.1"/>
    <property type="molecule type" value="Genomic_DNA"/>
</dbReference>
<organism evidence="1 2">
    <name type="scientific">Ignelater luminosus</name>
    <name type="common">Cucubano</name>
    <name type="synonym">Pyrophorus luminosus</name>
    <dbReference type="NCBI Taxonomy" id="2038154"/>
    <lineage>
        <taxon>Eukaryota</taxon>
        <taxon>Metazoa</taxon>
        <taxon>Ecdysozoa</taxon>
        <taxon>Arthropoda</taxon>
        <taxon>Hexapoda</taxon>
        <taxon>Insecta</taxon>
        <taxon>Pterygota</taxon>
        <taxon>Neoptera</taxon>
        <taxon>Endopterygota</taxon>
        <taxon>Coleoptera</taxon>
        <taxon>Polyphaga</taxon>
        <taxon>Elateriformia</taxon>
        <taxon>Elateroidea</taxon>
        <taxon>Elateridae</taxon>
        <taxon>Agrypninae</taxon>
        <taxon>Pyrophorini</taxon>
        <taxon>Ignelater</taxon>
    </lineage>
</organism>
<comment type="caution">
    <text evidence="1">The sequence shown here is derived from an EMBL/GenBank/DDBJ whole genome shotgun (WGS) entry which is preliminary data.</text>
</comment>
<proteinExistence type="predicted"/>
<reference evidence="1" key="1">
    <citation type="submission" date="2019-08" db="EMBL/GenBank/DDBJ databases">
        <title>The genome of the North American firefly Photinus pyralis.</title>
        <authorList>
            <consortium name="Photinus pyralis genome working group"/>
            <person name="Fallon T.R."/>
            <person name="Sander Lower S.E."/>
            <person name="Weng J.-K."/>
        </authorList>
    </citation>
    <scope>NUCLEOTIDE SEQUENCE</scope>
    <source>
        <strain evidence="1">TRF0915ILg1</strain>
        <tissue evidence="1">Whole body</tissue>
    </source>
</reference>
<feature type="non-terminal residue" evidence="1">
    <location>
        <position position="101"/>
    </location>
</feature>
<evidence type="ECO:0000313" key="1">
    <source>
        <dbReference type="EMBL" id="KAF2888947.1"/>
    </source>
</evidence>
<gene>
    <name evidence="1" type="ORF">ILUMI_17226</name>
</gene>
<protein>
    <submittedName>
        <fullName evidence="1">Uncharacterized protein</fullName>
    </submittedName>
</protein>
<dbReference type="Proteomes" id="UP000801492">
    <property type="component" value="Unassembled WGS sequence"/>
</dbReference>
<keyword evidence="2" id="KW-1185">Reference proteome</keyword>
<name>A0A8K0CPG6_IGNLU</name>
<evidence type="ECO:0000313" key="2">
    <source>
        <dbReference type="Proteomes" id="UP000801492"/>
    </source>
</evidence>